<dbReference type="RefSeq" id="WP_270946981.1">
    <property type="nucleotide sequence ID" value="NZ_JAQGLA010000003.1"/>
</dbReference>
<evidence type="ECO:0000313" key="3">
    <source>
        <dbReference type="Proteomes" id="UP001210380"/>
    </source>
</evidence>
<organism evidence="2 3">
    <name type="scientific">Saccharopolyspora oryzae</name>
    <dbReference type="NCBI Taxonomy" id="2997343"/>
    <lineage>
        <taxon>Bacteria</taxon>
        <taxon>Bacillati</taxon>
        <taxon>Actinomycetota</taxon>
        <taxon>Actinomycetes</taxon>
        <taxon>Pseudonocardiales</taxon>
        <taxon>Pseudonocardiaceae</taxon>
        <taxon>Saccharopolyspora</taxon>
    </lineage>
</organism>
<keyword evidence="3" id="KW-1185">Reference proteome</keyword>
<feature type="region of interest" description="Disordered" evidence="1">
    <location>
        <begin position="95"/>
        <end position="114"/>
    </location>
</feature>
<evidence type="ECO:0000313" key="2">
    <source>
        <dbReference type="EMBL" id="MDA3624412.1"/>
    </source>
</evidence>
<accession>A0ABT4URR7</accession>
<name>A0ABT4URR7_9PSEU</name>
<dbReference type="EMBL" id="JAQGLA010000003">
    <property type="protein sequence ID" value="MDA3624412.1"/>
    <property type="molecule type" value="Genomic_DNA"/>
</dbReference>
<comment type="caution">
    <text evidence="2">The sequence shown here is derived from an EMBL/GenBank/DDBJ whole genome shotgun (WGS) entry which is preliminary data.</text>
</comment>
<dbReference type="Proteomes" id="UP001210380">
    <property type="component" value="Unassembled WGS sequence"/>
</dbReference>
<reference evidence="2 3" key="1">
    <citation type="submission" date="2022-11" db="EMBL/GenBank/DDBJ databases">
        <title>Draft genome sequence of Saccharopolyspora sp. WRP15-2 isolated from rhizosphere soils of wild rice in Thailand.</title>
        <authorList>
            <person name="Duangmal K."/>
            <person name="Kammanee S."/>
            <person name="Muangham S."/>
        </authorList>
    </citation>
    <scope>NUCLEOTIDE SEQUENCE [LARGE SCALE GENOMIC DNA]</scope>
    <source>
        <strain evidence="2 3">WRP15-2</strain>
    </source>
</reference>
<gene>
    <name evidence="2" type="ORF">OU415_03120</name>
</gene>
<sequence>MAPEWRAYPCWTITSDDAVRDNPPYSALSKDCGVSDSLLRELDEWDEEFQAIWDPNDPASAAFPSEEAENRWVERGKELARELAAELGPDVRVTYGHEKELIQPGESREQRNEN</sequence>
<protein>
    <submittedName>
        <fullName evidence="2">Uncharacterized protein</fullName>
    </submittedName>
</protein>
<evidence type="ECO:0000256" key="1">
    <source>
        <dbReference type="SAM" id="MobiDB-lite"/>
    </source>
</evidence>
<proteinExistence type="predicted"/>